<evidence type="ECO:0000256" key="1">
    <source>
        <dbReference type="SAM" id="MobiDB-lite"/>
    </source>
</evidence>
<evidence type="ECO:0000313" key="2">
    <source>
        <dbReference type="EMBL" id="VDM17406.1"/>
    </source>
</evidence>
<proteinExistence type="predicted"/>
<dbReference type="EMBL" id="UYWX01000170">
    <property type="protein sequence ID" value="VDM17406.1"/>
    <property type="molecule type" value="Genomic_DNA"/>
</dbReference>
<reference evidence="2 3" key="2">
    <citation type="submission" date="2018-11" db="EMBL/GenBank/DDBJ databases">
        <authorList>
            <consortium name="Pathogen Informatics"/>
        </authorList>
    </citation>
    <scope>NUCLEOTIDE SEQUENCE [LARGE SCALE GENOMIC DNA]</scope>
</reference>
<evidence type="ECO:0000313" key="3">
    <source>
        <dbReference type="Proteomes" id="UP000274429"/>
    </source>
</evidence>
<dbReference type="OrthoDB" id="2270193at2759"/>
<evidence type="ECO:0000313" key="4">
    <source>
        <dbReference type="WBParaSite" id="TTAC_0000106701-mRNA-1"/>
    </source>
</evidence>
<keyword evidence="3" id="KW-1185">Reference proteome</keyword>
<sequence>MATVSTVPADLVSSAAASNASAPDLLRYDSILADACAFNRRLRKGRVDRPNFFDTATQIAQRPAPWLHRSVQARIKTRGAVARVQGPVNDLTKQQPSQTSLGISTTDPEASLTGSVSGEGSCQSSATQNSANNSTTASNGGERRISAGEMQQSQASPSLEDLSGQRYDSYGGRFTEDDDLERSKLKFRRRIMGMGEKSSVVRRYHRRPGVGVCGRVSGGWESSTKTDFWLCKAFNYQRLLLDYFSLSHFICE</sequence>
<reference evidence="4" key="1">
    <citation type="submission" date="2017-02" db="UniProtKB">
        <authorList>
            <consortium name="WormBaseParasite"/>
        </authorList>
    </citation>
    <scope>IDENTIFICATION</scope>
</reference>
<accession>A0A0R3WK38</accession>
<name>A0A0R3WK38_HYDTA</name>
<feature type="region of interest" description="Disordered" evidence="1">
    <location>
        <begin position="86"/>
        <end position="175"/>
    </location>
</feature>
<gene>
    <name evidence="2" type="ORF">TTAC_LOCUS1068</name>
</gene>
<feature type="compositionally biased region" description="Polar residues" evidence="1">
    <location>
        <begin position="91"/>
        <end position="122"/>
    </location>
</feature>
<feature type="compositionally biased region" description="Low complexity" evidence="1">
    <location>
        <begin position="123"/>
        <end position="139"/>
    </location>
</feature>
<dbReference type="WBParaSite" id="TTAC_0000106701-mRNA-1">
    <property type="protein sequence ID" value="TTAC_0000106701-mRNA-1"/>
    <property type="gene ID" value="TTAC_0000106701"/>
</dbReference>
<protein>
    <submittedName>
        <fullName evidence="4">Requiem_N domain-containing protein</fullName>
    </submittedName>
</protein>
<dbReference type="STRING" id="6205.A0A0R3WK38"/>
<dbReference type="AlphaFoldDB" id="A0A0R3WK38"/>
<dbReference type="Proteomes" id="UP000274429">
    <property type="component" value="Unassembled WGS sequence"/>
</dbReference>
<organism evidence="4">
    <name type="scientific">Hydatigena taeniaeformis</name>
    <name type="common">Feline tapeworm</name>
    <name type="synonym">Taenia taeniaeformis</name>
    <dbReference type="NCBI Taxonomy" id="6205"/>
    <lineage>
        <taxon>Eukaryota</taxon>
        <taxon>Metazoa</taxon>
        <taxon>Spiralia</taxon>
        <taxon>Lophotrochozoa</taxon>
        <taxon>Platyhelminthes</taxon>
        <taxon>Cestoda</taxon>
        <taxon>Eucestoda</taxon>
        <taxon>Cyclophyllidea</taxon>
        <taxon>Taeniidae</taxon>
        <taxon>Hydatigera</taxon>
    </lineage>
</organism>